<sequence length="340" mass="37283">MNTAVQQVPTTSVKKDIALELCDIRREFSISRGFFKPNATLKAVDGVSLRLMRGETLGLVGESGCGKSTLAKMLLGLLAPSSGDVLVNGKHLAGTDRKEMARRIQPIFQDPYSSLNPRKTLREIVTLPLIVHDIGTHAERHQRAEAMMDVVGLPKRVIDSYPSQLSGGQRQRVAIARALVMRPDVLICDEPTSALDVSVQAQILNLLQELKQEFGLTYLLISHNLAVIEHLADRVAVMYLGRIVEERSRESLFARPGHPYTQALLDSVLTPDPHLGIPELGLHGTFPNPMSPPSGCAFHPRCPACMSVCKEQSPLTGRIEGGTVRCHLRDTPKTLELMPS</sequence>
<keyword evidence="3" id="KW-0547">Nucleotide-binding</keyword>
<comment type="catalytic activity">
    <reaction evidence="6">
        <text>a dipeptide(out) + ATP + H2O = a dipeptide(in) + ADP + phosphate + H(+)</text>
        <dbReference type="Rhea" id="RHEA:23120"/>
        <dbReference type="ChEBI" id="CHEBI:15377"/>
        <dbReference type="ChEBI" id="CHEBI:15378"/>
        <dbReference type="ChEBI" id="CHEBI:30616"/>
        <dbReference type="ChEBI" id="CHEBI:43474"/>
        <dbReference type="ChEBI" id="CHEBI:90799"/>
        <dbReference type="ChEBI" id="CHEBI:456216"/>
        <dbReference type="EC" id="7.4.2.9"/>
    </reaction>
</comment>
<protein>
    <recommendedName>
        <fullName evidence="5">ABC-type dipeptide transporter</fullName>
        <ecNumber evidence="5">7.4.2.9</ecNumber>
    </recommendedName>
</protein>
<dbReference type="InterPro" id="IPR013563">
    <property type="entry name" value="Oligopep_ABC_C"/>
</dbReference>
<evidence type="ECO:0000256" key="1">
    <source>
        <dbReference type="ARBA" id="ARBA00005417"/>
    </source>
</evidence>
<dbReference type="InterPro" id="IPR017871">
    <property type="entry name" value="ABC_transporter-like_CS"/>
</dbReference>
<evidence type="ECO:0000256" key="4">
    <source>
        <dbReference type="ARBA" id="ARBA00022840"/>
    </source>
</evidence>
<dbReference type="SMART" id="SM00382">
    <property type="entry name" value="AAA"/>
    <property type="match status" value="1"/>
</dbReference>
<evidence type="ECO:0000256" key="2">
    <source>
        <dbReference type="ARBA" id="ARBA00022448"/>
    </source>
</evidence>
<comment type="subunit">
    <text evidence="8">The complex is composed of two ATP-binding proteins (DppD and DppF), two transmembrane proteins (DppB and DppC) and a solute-binding protein (DppA1-A5). Five orthologous SBPs (DppA1-A5) are present in P.aeruginosa, which increases the substrate specificity of the DppBCDF transporter.</text>
</comment>
<evidence type="ECO:0000256" key="5">
    <source>
        <dbReference type="ARBA" id="ARBA00038852"/>
    </source>
</evidence>
<dbReference type="FunFam" id="3.40.50.300:FF:000016">
    <property type="entry name" value="Oligopeptide ABC transporter ATP-binding component"/>
    <property type="match status" value="1"/>
</dbReference>
<evidence type="ECO:0000256" key="8">
    <source>
        <dbReference type="ARBA" id="ARBA00065473"/>
    </source>
</evidence>
<dbReference type="Proteomes" id="UP000279173">
    <property type="component" value="Unassembled WGS sequence"/>
</dbReference>
<dbReference type="PROSITE" id="PS00211">
    <property type="entry name" value="ABC_TRANSPORTER_1"/>
    <property type="match status" value="1"/>
</dbReference>
<evidence type="ECO:0000259" key="9">
    <source>
        <dbReference type="PROSITE" id="PS50893"/>
    </source>
</evidence>
<dbReference type="SUPFAM" id="SSF52540">
    <property type="entry name" value="P-loop containing nucleoside triphosphate hydrolases"/>
    <property type="match status" value="1"/>
</dbReference>
<comment type="similarity">
    <text evidence="1">Belongs to the ABC transporter superfamily.</text>
</comment>
<dbReference type="InterPro" id="IPR050319">
    <property type="entry name" value="ABC_transp_ATP-bind"/>
</dbReference>
<evidence type="ECO:0000256" key="3">
    <source>
        <dbReference type="ARBA" id="ARBA00022741"/>
    </source>
</evidence>
<dbReference type="PANTHER" id="PTHR43776:SF7">
    <property type="entry name" value="D,D-DIPEPTIDE TRANSPORT ATP-BINDING PROTEIN DDPF-RELATED"/>
    <property type="match status" value="1"/>
</dbReference>
<dbReference type="EMBL" id="RBUT01000005">
    <property type="protein sequence ID" value="RMV53581.1"/>
    <property type="molecule type" value="Genomic_DNA"/>
</dbReference>
<dbReference type="GO" id="GO:0016887">
    <property type="term" value="F:ATP hydrolysis activity"/>
    <property type="evidence" value="ECO:0007669"/>
    <property type="project" value="InterPro"/>
</dbReference>
<evidence type="ECO:0000313" key="10">
    <source>
        <dbReference type="EMBL" id="RMV53581.1"/>
    </source>
</evidence>
<gene>
    <name evidence="10" type="ORF">ALP10_01692</name>
</gene>
<dbReference type="EC" id="7.4.2.9" evidence="5"/>
<dbReference type="PROSITE" id="PS50893">
    <property type="entry name" value="ABC_TRANSPORTER_2"/>
    <property type="match status" value="1"/>
</dbReference>
<comment type="caution">
    <text evidence="10">The sequence shown here is derived from an EMBL/GenBank/DDBJ whole genome shotgun (WGS) entry which is preliminary data.</text>
</comment>
<organism evidence="10 11">
    <name type="scientific">Pseudomonas syringae pv. helianthi</name>
    <dbReference type="NCBI Taxonomy" id="251654"/>
    <lineage>
        <taxon>Bacteria</taxon>
        <taxon>Pseudomonadati</taxon>
        <taxon>Pseudomonadota</taxon>
        <taxon>Gammaproteobacteria</taxon>
        <taxon>Pseudomonadales</taxon>
        <taxon>Pseudomonadaceae</taxon>
        <taxon>Pseudomonas</taxon>
    </lineage>
</organism>
<keyword evidence="2" id="KW-0813">Transport</keyword>
<keyword evidence="4 10" id="KW-0067">ATP-binding</keyword>
<dbReference type="Gene3D" id="3.40.50.300">
    <property type="entry name" value="P-loop containing nucleotide triphosphate hydrolases"/>
    <property type="match status" value="1"/>
</dbReference>
<dbReference type="NCBIfam" id="TIGR01727">
    <property type="entry name" value="oligo_HPY"/>
    <property type="match status" value="1"/>
</dbReference>
<dbReference type="Pfam" id="PF00005">
    <property type="entry name" value="ABC_tran"/>
    <property type="match status" value="1"/>
</dbReference>
<dbReference type="InterPro" id="IPR003593">
    <property type="entry name" value="AAA+_ATPase"/>
</dbReference>
<dbReference type="InterPro" id="IPR027417">
    <property type="entry name" value="P-loop_NTPase"/>
</dbReference>
<dbReference type="GO" id="GO:0055085">
    <property type="term" value="P:transmembrane transport"/>
    <property type="evidence" value="ECO:0007669"/>
    <property type="project" value="UniProtKB-ARBA"/>
</dbReference>
<dbReference type="AlphaFoldDB" id="A0A3M6DDC3"/>
<evidence type="ECO:0000313" key="11">
    <source>
        <dbReference type="Proteomes" id="UP000279173"/>
    </source>
</evidence>
<dbReference type="GO" id="GO:0005524">
    <property type="term" value="F:ATP binding"/>
    <property type="evidence" value="ECO:0007669"/>
    <property type="project" value="UniProtKB-KW"/>
</dbReference>
<evidence type="ECO:0000256" key="7">
    <source>
        <dbReference type="ARBA" id="ARBA00058018"/>
    </source>
</evidence>
<proteinExistence type="inferred from homology"/>
<reference evidence="10 11" key="1">
    <citation type="submission" date="2018-08" db="EMBL/GenBank/DDBJ databases">
        <title>Recombination of ecologically and evolutionarily significant loci maintains genetic cohesion in the Pseudomonas syringae species complex.</title>
        <authorList>
            <person name="Dillon M."/>
            <person name="Thakur S."/>
            <person name="Almeida R.N.D."/>
            <person name="Weir B.S."/>
            <person name="Guttman D.S."/>
        </authorList>
    </citation>
    <scope>NUCLEOTIDE SEQUENCE [LARGE SCALE GENOMIC DNA]</scope>
    <source>
        <strain evidence="10 11">ICMP 3263</strain>
    </source>
</reference>
<dbReference type="InterPro" id="IPR003439">
    <property type="entry name" value="ABC_transporter-like_ATP-bd"/>
</dbReference>
<dbReference type="RefSeq" id="WP_122391212.1">
    <property type="nucleotide sequence ID" value="NZ_RBUT01000005.1"/>
</dbReference>
<dbReference type="Pfam" id="PF08352">
    <property type="entry name" value="oligo_HPY"/>
    <property type="match status" value="1"/>
</dbReference>
<feature type="domain" description="ABC transporter" evidence="9">
    <location>
        <begin position="19"/>
        <end position="265"/>
    </location>
</feature>
<evidence type="ECO:0000256" key="6">
    <source>
        <dbReference type="ARBA" id="ARBA00047356"/>
    </source>
</evidence>
<dbReference type="CDD" id="cd03257">
    <property type="entry name" value="ABC_NikE_OppD_transporters"/>
    <property type="match status" value="1"/>
</dbReference>
<dbReference type="GO" id="GO:0015833">
    <property type="term" value="P:peptide transport"/>
    <property type="evidence" value="ECO:0007669"/>
    <property type="project" value="InterPro"/>
</dbReference>
<comment type="function">
    <text evidence="7">Part of the ABC transporter DppABCDF involved in the uptake of various di/tripeptides. Is also involved in the uptake of phaseolotoxin, a toxic tripeptide inhibiting the enzyme ornithine carbamoyltransferase. Responsible for energy coupling to the transport system.</text>
</comment>
<name>A0A3M6DDC3_9PSED</name>
<accession>A0A3M6DDC3</accession>
<dbReference type="PANTHER" id="PTHR43776">
    <property type="entry name" value="TRANSPORT ATP-BINDING PROTEIN"/>
    <property type="match status" value="1"/>
</dbReference>